<protein>
    <recommendedName>
        <fullName evidence="2">Glutamate/phenylalanine/leucine/valine/L-tryptophan dehydrogenase C-terminal domain-containing protein</fullName>
    </recommendedName>
</protein>
<evidence type="ECO:0000313" key="4">
    <source>
        <dbReference type="Proteomes" id="UP000034738"/>
    </source>
</evidence>
<dbReference type="Proteomes" id="UP000034738">
    <property type="component" value="Unassembled WGS sequence"/>
</dbReference>
<feature type="domain" description="Glutamate/phenylalanine/leucine/valine/L-tryptophan dehydrogenase C-terminal" evidence="2">
    <location>
        <begin position="1"/>
        <end position="170"/>
    </location>
</feature>
<organism evidence="3 4">
    <name type="scientific">Candidatus Woesebacteria bacterium GW2011_GWB1_38_5</name>
    <dbReference type="NCBI Taxonomy" id="1618568"/>
    <lineage>
        <taxon>Bacteria</taxon>
        <taxon>Candidatus Woeseibacteriota</taxon>
    </lineage>
</organism>
<dbReference type="Pfam" id="PF00208">
    <property type="entry name" value="ELFV_dehydrog"/>
    <property type="match status" value="1"/>
</dbReference>
<dbReference type="PANTHER" id="PTHR11606">
    <property type="entry name" value="GLUTAMATE DEHYDROGENASE"/>
    <property type="match status" value="1"/>
</dbReference>
<dbReference type="AlphaFoldDB" id="A0A0G0MKJ4"/>
<feature type="non-terminal residue" evidence="3">
    <location>
        <position position="1"/>
    </location>
</feature>
<evidence type="ECO:0000313" key="3">
    <source>
        <dbReference type="EMBL" id="KKQ74224.1"/>
    </source>
</evidence>
<name>A0A0G0MKJ4_9BACT</name>
<sequence length="172" mass="19200">VYNPKGLDVDKLTKLKNEYGTFLNLPKSGYQSLITNHELLSLPVDILVPAALENTITKDNAKDIKAKTVLEMANGPTTPEAEDILLKKGIDILPDVLCNAGGVTVSYFEWVQNLSGYYWGVVEVNEKLKKIMDKSFSEIYEMKKKKDISFRQSAYTLAVKRIIDAMILRGGA</sequence>
<dbReference type="PATRIC" id="fig|1618568.3.peg.518"/>
<dbReference type="InterPro" id="IPR006096">
    <property type="entry name" value="Glu/Leu/Phe/Val/Trp_DH_C"/>
</dbReference>
<dbReference type="SUPFAM" id="SSF51735">
    <property type="entry name" value="NAD(P)-binding Rossmann-fold domains"/>
    <property type="match status" value="1"/>
</dbReference>
<dbReference type="GO" id="GO:0006538">
    <property type="term" value="P:L-glutamate catabolic process"/>
    <property type="evidence" value="ECO:0007669"/>
    <property type="project" value="TreeGrafter"/>
</dbReference>
<comment type="caution">
    <text evidence="3">The sequence shown here is derived from an EMBL/GenBank/DDBJ whole genome shotgun (WGS) entry which is preliminary data.</text>
</comment>
<reference evidence="3 4" key="1">
    <citation type="journal article" date="2015" name="Nature">
        <title>rRNA introns, odd ribosomes, and small enigmatic genomes across a large radiation of phyla.</title>
        <authorList>
            <person name="Brown C.T."/>
            <person name="Hug L.A."/>
            <person name="Thomas B.C."/>
            <person name="Sharon I."/>
            <person name="Castelle C.J."/>
            <person name="Singh A."/>
            <person name="Wilkins M.J."/>
            <person name="Williams K.H."/>
            <person name="Banfield J.F."/>
        </authorList>
    </citation>
    <scope>NUCLEOTIDE SEQUENCE [LARGE SCALE GENOMIC DNA]</scope>
</reference>
<dbReference type="InterPro" id="IPR033922">
    <property type="entry name" value="NAD_bind_Glu_DH"/>
</dbReference>
<evidence type="ECO:0000259" key="2">
    <source>
        <dbReference type="SMART" id="SM00839"/>
    </source>
</evidence>
<dbReference type="GO" id="GO:0004352">
    <property type="term" value="F:glutamate dehydrogenase (NAD+) activity"/>
    <property type="evidence" value="ECO:0007669"/>
    <property type="project" value="TreeGrafter"/>
</dbReference>
<dbReference type="Gene3D" id="3.40.50.720">
    <property type="entry name" value="NAD(P)-binding Rossmann-like Domain"/>
    <property type="match status" value="1"/>
</dbReference>
<accession>A0A0G0MKJ4</accession>
<dbReference type="SMART" id="SM00839">
    <property type="entry name" value="ELFV_dehydrog"/>
    <property type="match status" value="1"/>
</dbReference>
<proteinExistence type="predicted"/>
<dbReference type="PANTHER" id="PTHR11606:SF13">
    <property type="entry name" value="GLUTAMATE DEHYDROGENASE 1, MITOCHONDRIAL"/>
    <property type="match status" value="1"/>
</dbReference>
<dbReference type="InterPro" id="IPR036291">
    <property type="entry name" value="NAD(P)-bd_dom_sf"/>
</dbReference>
<keyword evidence="1" id="KW-0560">Oxidoreductase</keyword>
<gene>
    <name evidence="3" type="ORF">US95_C0031G0011</name>
</gene>
<dbReference type="EMBL" id="LBUY01000031">
    <property type="protein sequence ID" value="KKQ74224.1"/>
    <property type="molecule type" value="Genomic_DNA"/>
</dbReference>
<evidence type="ECO:0000256" key="1">
    <source>
        <dbReference type="ARBA" id="ARBA00023002"/>
    </source>
</evidence>
<dbReference type="CDD" id="cd01076">
    <property type="entry name" value="NAD_bind_1_Glu_DH"/>
    <property type="match status" value="1"/>
</dbReference>